<organism evidence="2 3">
    <name type="scientific">Tateyamaria omphalii</name>
    <dbReference type="NCBI Taxonomy" id="299262"/>
    <lineage>
        <taxon>Bacteria</taxon>
        <taxon>Pseudomonadati</taxon>
        <taxon>Pseudomonadota</taxon>
        <taxon>Alphaproteobacteria</taxon>
        <taxon>Rhodobacterales</taxon>
        <taxon>Roseobacteraceae</taxon>
        <taxon>Tateyamaria</taxon>
    </lineage>
</organism>
<dbReference type="Gene3D" id="2.60.120.330">
    <property type="entry name" value="B-lactam Antibiotic, Isopenicillin N Synthase, Chain"/>
    <property type="match status" value="1"/>
</dbReference>
<sequence length="256" mass="29113">MCNTLHPVPRCPHAALCGSKCQRLFHVLEQSGAHPVPPSFSQHAPQGFVHSSKEKDMKYFKRIRSDVDVTPFLNEIASVDDAWAQATGRQDKIAVQREALAIPLRGLRKSMLLGRNRRDVHESRWTTGSIRFPVARAFIEDVANELDADMSRAKIVCLPAGRRVYPHIDRGEYYRFRGRYHFVLKSSSGSWLKAGDEEIRMKEGELWWFDNDQMHEAFNDGDEDRVHIIFDLLPADMRAKAAAATESARAKLEKAA</sequence>
<dbReference type="OrthoDB" id="21665at2"/>
<feature type="domain" description="Aspartyl/asparaginy/proline hydroxylase" evidence="1">
    <location>
        <begin position="127"/>
        <end position="232"/>
    </location>
</feature>
<dbReference type="Proteomes" id="UP000186336">
    <property type="component" value="Chromosome"/>
</dbReference>
<evidence type="ECO:0000259" key="1">
    <source>
        <dbReference type="Pfam" id="PF05118"/>
    </source>
</evidence>
<dbReference type="AlphaFoldDB" id="A0A1P8MRS5"/>
<dbReference type="SUPFAM" id="SSF51197">
    <property type="entry name" value="Clavaminate synthase-like"/>
    <property type="match status" value="1"/>
</dbReference>
<evidence type="ECO:0000313" key="2">
    <source>
        <dbReference type="EMBL" id="APX10712.1"/>
    </source>
</evidence>
<dbReference type="EMBL" id="CP019312">
    <property type="protein sequence ID" value="APX10712.1"/>
    <property type="molecule type" value="Genomic_DNA"/>
</dbReference>
<keyword evidence="3" id="KW-1185">Reference proteome</keyword>
<accession>A0A1P8MRS5</accession>
<dbReference type="InterPro" id="IPR027443">
    <property type="entry name" value="IPNS-like_sf"/>
</dbReference>
<protein>
    <recommendedName>
        <fullName evidence="1">Aspartyl/asparaginy/proline hydroxylase domain-containing protein</fullName>
    </recommendedName>
</protein>
<proteinExistence type="predicted"/>
<dbReference type="Pfam" id="PF05118">
    <property type="entry name" value="Asp_Arg_Hydrox"/>
    <property type="match status" value="1"/>
</dbReference>
<dbReference type="KEGG" id="tom:BWR18_02650"/>
<dbReference type="InterPro" id="IPR007803">
    <property type="entry name" value="Asp/Arg/Pro-Hydrxlase"/>
</dbReference>
<reference evidence="2 3" key="1">
    <citation type="submission" date="2017-01" db="EMBL/GenBank/DDBJ databases">
        <title>Complete genome of Tateyamaria omphalii DOK1-4 isolated from seawater in Dokdo.</title>
        <authorList>
            <person name="Kim J.H."/>
            <person name="Chi W.-J."/>
        </authorList>
    </citation>
    <scope>NUCLEOTIDE SEQUENCE [LARGE SCALE GENOMIC DNA]</scope>
    <source>
        <strain evidence="2 3">DOK1-4</strain>
    </source>
</reference>
<name>A0A1P8MRS5_9RHOB</name>
<gene>
    <name evidence="2" type="ORF">BWR18_02650</name>
</gene>
<evidence type="ECO:0000313" key="3">
    <source>
        <dbReference type="Proteomes" id="UP000186336"/>
    </source>
</evidence>
<dbReference type="STRING" id="299262.BWR18_02650"/>